<name>T1F0K6_HELRO</name>
<dbReference type="HOGENOM" id="CLU_880758_0_0_1"/>
<dbReference type="AlphaFoldDB" id="T1F0K6"/>
<reference evidence="1 3" key="2">
    <citation type="journal article" date="2013" name="Nature">
        <title>Insights into bilaterian evolution from three spiralian genomes.</title>
        <authorList>
            <person name="Simakov O."/>
            <person name="Marletaz F."/>
            <person name="Cho S.J."/>
            <person name="Edsinger-Gonzales E."/>
            <person name="Havlak P."/>
            <person name="Hellsten U."/>
            <person name="Kuo D.H."/>
            <person name="Larsson T."/>
            <person name="Lv J."/>
            <person name="Arendt D."/>
            <person name="Savage R."/>
            <person name="Osoegawa K."/>
            <person name="de Jong P."/>
            <person name="Grimwood J."/>
            <person name="Chapman J.A."/>
            <person name="Shapiro H."/>
            <person name="Aerts A."/>
            <person name="Otillar R.P."/>
            <person name="Terry A.Y."/>
            <person name="Boore J.L."/>
            <person name="Grigoriev I.V."/>
            <person name="Lindberg D.R."/>
            <person name="Seaver E.C."/>
            <person name="Weisblat D.A."/>
            <person name="Putnam N.H."/>
            <person name="Rokhsar D.S."/>
        </authorList>
    </citation>
    <scope>NUCLEOTIDE SEQUENCE</scope>
</reference>
<evidence type="ECO:0000313" key="1">
    <source>
        <dbReference type="EMBL" id="ESO09439.1"/>
    </source>
</evidence>
<evidence type="ECO:0000313" key="3">
    <source>
        <dbReference type="Proteomes" id="UP000015101"/>
    </source>
</evidence>
<sequence length="316" mass="35386">MPLPNVLMFLDKVATKVILDQINVERGCSFVFNCSYFKNDMASWSSSSSSSSDLEKYLLKFNLFFTDVRKSNESQAIASYERATNQTLLSASLQGRWYGEMLANSYQAVVYNASTNDEEPLINCDVRCASDLKCMSICYNFSCYCSSPFVKTNCTYDSSITWLKANLSRNLQCDASFQESSIASSSWLFQPSNGMEDCNKFNNNNNSSNGNNRTLDQCSSANGTSNGTSNGTVSGVYNPQVVAYSPHKYASYQIIGMDESKEGSYSCVVDYLKSSYVVQYVNVKLGKSFSSFPFWFSSSVIFFQFIFKTNFLNIPK</sequence>
<dbReference type="InParanoid" id="T1F0K6"/>
<dbReference type="Proteomes" id="UP000015101">
    <property type="component" value="Unassembled WGS sequence"/>
</dbReference>
<keyword evidence="3" id="KW-1185">Reference proteome</keyword>
<gene>
    <name evidence="2" type="primary">20202356</name>
    <name evidence="1" type="ORF">HELRODRAFT_168422</name>
</gene>
<dbReference type="GeneID" id="20202356"/>
<proteinExistence type="predicted"/>
<evidence type="ECO:0000313" key="2">
    <source>
        <dbReference type="EnsemblMetazoa" id="HelroP168422"/>
    </source>
</evidence>
<dbReference type="CTD" id="20202356"/>
<reference evidence="3" key="1">
    <citation type="submission" date="2012-12" db="EMBL/GenBank/DDBJ databases">
        <authorList>
            <person name="Hellsten U."/>
            <person name="Grimwood J."/>
            <person name="Chapman J.A."/>
            <person name="Shapiro H."/>
            <person name="Aerts A."/>
            <person name="Otillar R.P."/>
            <person name="Terry A.Y."/>
            <person name="Boore J.L."/>
            <person name="Simakov O."/>
            <person name="Marletaz F."/>
            <person name="Cho S.-J."/>
            <person name="Edsinger-Gonzales E."/>
            <person name="Havlak P."/>
            <person name="Kuo D.-H."/>
            <person name="Larsson T."/>
            <person name="Lv J."/>
            <person name="Arendt D."/>
            <person name="Savage R."/>
            <person name="Osoegawa K."/>
            <person name="de Jong P."/>
            <person name="Lindberg D.R."/>
            <person name="Seaver E.C."/>
            <person name="Weisblat D.A."/>
            <person name="Putnam N.H."/>
            <person name="Grigoriev I.V."/>
            <person name="Rokhsar D.S."/>
        </authorList>
    </citation>
    <scope>NUCLEOTIDE SEQUENCE</scope>
</reference>
<reference evidence="2" key="3">
    <citation type="submission" date="2015-06" db="UniProtKB">
        <authorList>
            <consortium name="EnsemblMetazoa"/>
        </authorList>
    </citation>
    <scope>IDENTIFICATION</scope>
</reference>
<organism evidence="2 3">
    <name type="scientific">Helobdella robusta</name>
    <name type="common">Californian leech</name>
    <dbReference type="NCBI Taxonomy" id="6412"/>
    <lineage>
        <taxon>Eukaryota</taxon>
        <taxon>Metazoa</taxon>
        <taxon>Spiralia</taxon>
        <taxon>Lophotrochozoa</taxon>
        <taxon>Annelida</taxon>
        <taxon>Clitellata</taxon>
        <taxon>Hirudinea</taxon>
        <taxon>Rhynchobdellida</taxon>
        <taxon>Glossiphoniidae</taxon>
        <taxon>Helobdella</taxon>
    </lineage>
</organism>
<accession>T1F0K6</accession>
<dbReference type="KEGG" id="hro:HELRODRAFT_168422"/>
<dbReference type="EMBL" id="KB095959">
    <property type="protein sequence ID" value="ESO09439.1"/>
    <property type="molecule type" value="Genomic_DNA"/>
</dbReference>
<dbReference type="EnsemblMetazoa" id="HelroT168422">
    <property type="protein sequence ID" value="HelroP168422"/>
    <property type="gene ID" value="HelroG168422"/>
</dbReference>
<protein>
    <submittedName>
        <fullName evidence="1 2">Uncharacterized protein</fullName>
    </submittedName>
</protein>
<dbReference type="EMBL" id="AMQM01002961">
    <property type="status" value="NOT_ANNOTATED_CDS"/>
    <property type="molecule type" value="Genomic_DNA"/>
</dbReference>
<dbReference type="RefSeq" id="XP_009012532.1">
    <property type="nucleotide sequence ID" value="XM_009014284.1"/>
</dbReference>